<keyword evidence="2" id="KW-0732">Signal</keyword>
<feature type="domain" description="Ig-like" evidence="3">
    <location>
        <begin position="897"/>
        <end position="973"/>
    </location>
</feature>
<feature type="chain" id="PRO_5043467222" description="Ig-like domain-containing protein" evidence="2">
    <location>
        <begin position="23"/>
        <end position="1165"/>
    </location>
</feature>
<dbReference type="PANTHER" id="PTHR46013">
    <property type="entry name" value="VASCULAR CELL ADHESION MOLECULE 1"/>
    <property type="match status" value="1"/>
</dbReference>
<dbReference type="Ensembl" id="ENSPNAT00000007971.2">
    <property type="protein sequence ID" value="ENSPNAP00000025294.2"/>
    <property type="gene ID" value="ENSPNAG00000010301.2"/>
</dbReference>
<dbReference type="InterPro" id="IPR007110">
    <property type="entry name" value="Ig-like_dom"/>
</dbReference>
<keyword evidence="1" id="KW-1133">Transmembrane helix</keyword>
<keyword evidence="1" id="KW-0472">Membrane</keyword>
<dbReference type="InterPro" id="IPR013783">
    <property type="entry name" value="Ig-like_fold"/>
</dbReference>
<dbReference type="SMART" id="SM00408">
    <property type="entry name" value="IGc2"/>
    <property type="match status" value="9"/>
</dbReference>
<dbReference type="STRING" id="42514.ENSPNAP00000025294"/>
<dbReference type="Gene3D" id="2.60.40.10">
    <property type="entry name" value="Immunoglobulins"/>
    <property type="match status" value="10"/>
</dbReference>
<dbReference type="InterPro" id="IPR003599">
    <property type="entry name" value="Ig_sub"/>
</dbReference>
<dbReference type="SUPFAM" id="SSF48726">
    <property type="entry name" value="Immunoglobulin"/>
    <property type="match status" value="10"/>
</dbReference>
<dbReference type="Pfam" id="PF13895">
    <property type="entry name" value="Ig_2"/>
    <property type="match status" value="1"/>
</dbReference>
<feature type="signal peptide" evidence="2">
    <location>
        <begin position="1"/>
        <end position="22"/>
    </location>
</feature>
<dbReference type="InterPro" id="IPR003598">
    <property type="entry name" value="Ig_sub2"/>
</dbReference>
<feature type="domain" description="Ig-like" evidence="3">
    <location>
        <begin position="227"/>
        <end position="306"/>
    </location>
</feature>
<evidence type="ECO:0000256" key="1">
    <source>
        <dbReference type="SAM" id="Phobius"/>
    </source>
</evidence>
<feature type="transmembrane region" description="Helical" evidence="1">
    <location>
        <begin position="991"/>
        <end position="1013"/>
    </location>
</feature>
<evidence type="ECO:0000259" key="3">
    <source>
        <dbReference type="PROSITE" id="PS50835"/>
    </source>
</evidence>
<feature type="domain" description="Ig-like" evidence="3">
    <location>
        <begin position="611"/>
        <end position="690"/>
    </location>
</feature>
<evidence type="ECO:0000313" key="5">
    <source>
        <dbReference type="Proteomes" id="UP001501920"/>
    </source>
</evidence>
<protein>
    <recommendedName>
        <fullName evidence="3">Ig-like domain-containing protein</fullName>
    </recommendedName>
</protein>
<proteinExistence type="predicted"/>
<accession>A0A3B4DQR4</accession>
<dbReference type="AlphaFoldDB" id="A0A3B4DQR4"/>
<keyword evidence="5" id="KW-1185">Reference proteome</keyword>
<organism evidence="4 5">
    <name type="scientific">Pygocentrus nattereri</name>
    <name type="common">Red-bellied piranha</name>
    <dbReference type="NCBI Taxonomy" id="42514"/>
    <lineage>
        <taxon>Eukaryota</taxon>
        <taxon>Metazoa</taxon>
        <taxon>Chordata</taxon>
        <taxon>Craniata</taxon>
        <taxon>Vertebrata</taxon>
        <taxon>Euteleostomi</taxon>
        <taxon>Actinopterygii</taxon>
        <taxon>Neopterygii</taxon>
        <taxon>Teleostei</taxon>
        <taxon>Ostariophysi</taxon>
        <taxon>Characiformes</taxon>
        <taxon>Characoidei</taxon>
        <taxon>Pygocentrus</taxon>
    </lineage>
</organism>
<evidence type="ECO:0000256" key="2">
    <source>
        <dbReference type="SAM" id="SignalP"/>
    </source>
</evidence>
<evidence type="ECO:0000313" key="4">
    <source>
        <dbReference type="Ensembl" id="ENSPNAP00000025294.2"/>
    </source>
</evidence>
<dbReference type="PROSITE" id="PS50835">
    <property type="entry name" value="IG_LIKE"/>
    <property type="match status" value="10"/>
</dbReference>
<feature type="domain" description="Ig-like" evidence="3">
    <location>
        <begin position="323"/>
        <end position="402"/>
    </location>
</feature>
<dbReference type="Proteomes" id="UP001501920">
    <property type="component" value="Chromosome 9"/>
</dbReference>
<reference evidence="4" key="3">
    <citation type="submission" date="2025-09" db="UniProtKB">
        <authorList>
            <consortium name="Ensembl"/>
        </authorList>
    </citation>
    <scope>IDENTIFICATION</scope>
</reference>
<sequence>MAFVKFILIAAVVSMVLRLSKEEDPGVTTKPMAMETKVHISKPSITASLNHQVLYQGEEVTLQCTVPEKLSDLEYAWDKDSAPIKTSQSTYIINAATVSDSGKYSCMAKRGTTTSEISDPQVLTVKKPPQPKVILSVGWSRVFTDEKVTLICEVLDTSTSWKYTWLRNSLKISDDADIKTTGNSLSILSAKQGHHGDYTCEIELQDRPLSRALSTKFALSVQEPPQPKVILSVGWSRVFTDEKVTLICEVLDTSTSWKYTWLRNSLKISDDADIKTTGNSLSILSAKQGHHGNYTCEIELQDRPLSRALSTTFALSVQEPPQPKVILSVGWSRVFTHEKVTLICEVLDTSTSWKYTWLRNSLKISDDANIKTTGNSLSILSAKQGHHGDYTCEIELQDRPLSRALSTKFALSVQDPPQPKVILSVGWSRVFTDEKVTLICKVLDTSTSWKYTWLRNSLKISDDADIKTTGNSLSILSAKQGHHGNYTCEIELQDRPLSRALSTTFALSVQEQPQPKVILSVGWSRVFTDEKVTLICEVLDTSTSWKYTWLRNSLKISDDADIKTTGNSLSILSAKQGHHGDYTCEIELQDRPLSRALSTKFALSVQDPPQPKVILSVGWSRVFTDEKVTLICKVLDTSTSWKYTWLRNSLKISDDADIKTTGNSLSILSAKQGHHGNYTCEIELQDRPLSRALSTTFALSVQDPPQPKVILSVGWSRVFTDEKVTLICKVLDTSTSWKYTWLRNSLKISDDADIKTTGNSLSILSAKQGHHGNYTCEIELQDRPLSRALSTTFALSVQDPPQPKVILSVGWSRVFTDEKVTLICEVLDTSTSWKYTWLRNSLKISDDADIKTTGNSLSILSAKQGHHGDYTCEIELQDRPLSRALSTKFALSVQDRPPASLTLETSWSDIMSVDTLTLKCEIKDGTLEWNYTWYKDGLFEQTILEETYSVKATEETFKSEYKCRGNRTERPLYSSFSEGFKANNIVLKRKVLLAISGCVVCSIILLIIGCIVLRCTRKPEKQEMVKEDFFFSMTDSKTQTSSPLQEYLTENGPPLDKEERDESTAIINEAAPIIEDQIKEEGLPSKEAGHFTSFKVEKSPLKEKKELQSLKECDESTALLIEAVPAADDQINEVTPSKETACFTSFKADISPSPESNGLSSYKEC</sequence>
<keyword evidence="1" id="KW-0812">Transmembrane</keyword>
<dbReference type="PANTHER" id="PTHR46013:SF7">
    <property type="entry name" value="IG-LIKE DOMAIN-CONTAINING PROTEIN"/>
    <property type="match status" value="1"/>
</dbReference>
<feature type="domain" description="Ig-like" evidence="3">
    <location>
        <begin position="43"/>
        <end position="118"/>
    </location>
</feature>
<dbReference type="Pfam" id="PF13927">
    <property type="entry name" value="Ig_3"/>
    <property type="match status" value="8"/>
</dbReference>
<dbReference type="OMA" id="TCEIELQ"/>
<feature type="domain" description="Ig-like" evidence="3">
    <location>
        <begin position="419"/>
        <end position="498"/>
    </location>
</feature>
<dbReference type="InterPro" id="IPR036179">
    <property type="entry name" value="Ig-like_dom_sf"/>
</dbReference>
<name>A0A3B4DQR4_PYGNA</name>
<feature type="domain" description="Ig-like" evidence="3">
    <location>
        <begin position="803"/>
        <end position="882"/>
    </location>
</feature>
<feature type="domain" description="Ig-like" evidence="3">
    <location>
        <begin position="131"/>
        <end position="210"/>
    </location>
</feature>
<feature type="domain" description="Ig-like" evidence="3">
    <location>
        <begin position="707"/>
        <end position="786"/>
    </location>
</feature>
<dbReference type="SMART" id="SM00409">
    <property type="entry name" value="IG"/>
    <property type="match status" value="9"/>
</dbReference>
<dbReference type="GeneTree" id="ENSGT00940000165428"/>
<reference evidence="4" key="2">
    <citation type="submission" date="2025-08" db="UniProtKB">
        <authorList>
            <consortium name="Ensembl"/>
        </authorList>
    </citation>
    <scope>IDENTIFICATION</scope>
</reference>
<reference evidence="4 5" key="1">
    <citation type="submission" date="2020-10" db="EMBL/GenBank/DDBJ databases">
        <title>Pygocentrus nattereri (red-bellied piranha) genome, fPygNat1, primary haplotype.</title>
        <authorList>
            <person name="Myers G."/>
            <person name="Meyer A."/>
            <person name="Karagic N."/>
            <person name="Pippel M."/>
            <person name="Winkler S."/>
            <person name="Tracey A."/>
            <person name="Wood J."/>
            <person name="Formenti G."/>
            <person name="Howe K."/>
            <person name="Fedrigo O."/>
            <person name="Jarvis E.D."/>
        </authorList>
    </citation>
    <scope>NUCLEOTIDE SEQUENCE [LARGE SCALE GENOMIC DNA]</scope>
</reference>
<feature type="domain" description="Ig-like" evidence="3">
    <location>
        <begin position="515"/>
        <end position="594"/>
    </location>
</feature>